<proteinExistence type="predicted"/>
<dbReference type="Proteomes" id="UP000308836">
    <property type="component" value="Unassembled WGS sequence"/>
</dbReference>
<gene>
    <name evidence="1" type="ORF">E5336_10030</name>
</gene>
<evidence type="ECO:0000313" key="2">
    <source>
        <dbReference type="Proteomes" id="UP000308836"/>
    </source>
</evidence>
<evidence type="ECO:0000313" key="1">
    <source>
        <dbReference type="EMBL" id="TGY65124.1"/>
    </source>
</evidence>
<comment type="caution">
    <text evidence="1">The sequence shown here is derived from an EMBL/GenBank/DDBJ whole genome shotgun (WGS) entry which is preliminary data.</text>
</comment>
<accession>A0AC61R538</accession>
<name>A0AC61R538_9FIRM</name>
<keyword evidence="1" id="KW-0808">Transferase</keyword>
<keyword evidence="2" id="KW-1185">Reference proteome</keyword>
<dbReference type="EMBL" id="SRYG01000022">
    <property type="protein sequence ID" value="TGY65124.1"/>
    <property type="molecule type" value="Genomic_DNA"/>
</dbReference>
<organism evidence="1 2">
    <name type="scientific">Dubosiella muris</name>
    <dbReference type="NCBI Taxonomy" id="3038133"/>
    <lineage>
        <taxon>Bacteria</taxon>
        <taxon>Bacillati</taxon>
        <taxon>Bacillota</taxon>
        <taxon>Erysipelotrichia</taxon>
        <taxon>Erysipelotrichales</taxon>
        <taxon>Erysipelotrichaceae</taxon>
        <taxon>Dubosiella</taxon>
    </lineage>
</organism>
<protein>
    <submittedName>
        <fullName evidence="1">Glycosyl transferase family 1</fullName>
    </submittedName>
</protein>
<reference evidence="1" key="1">
    <citation type="submission" date="2019-04" db="EMBL/GenBank/DDBJ databases">
        <title>Microbes associate with the intestines of laboratory mice.</title>
        <authorList>
            <person name="Navarre W."/>
            <person name="Wong E."/>
            <person name="Huang K."/>
            <person name="Tropini C."/>
            <person name="Ng K."/>
            <person name="Yu B."/>
        </authorList>
    </citation>
    <scope>NUCLEOTIDE SEQUENCE</scope>
    <source>
        <strain evidence="1">NM09_H32</strain>
    </source>
</reference>
<sequence>MKNKQEKQAPNKWGSWELFVIAIGTLVIVTAPMYDKPIIVVIEGLSIVLIGVLWMRLSRKKHELGQRRKQTPRQYKKTK</sequence>